<proteinExistence type="predicted"/>
<evidence type="ECO:0000313" key="5">
    <source>
        <dbReference type="Proteomes" id="UP000177894"/>
    </source>
</evidence>
<gene>
    <name evidence="3" type="ORF">BJL90_10270</name>
    <name evidence="4" type="ORF">CLFO_09600</name>
</gene>
<dbReference type="SMART" id="SM00827">
    <property type="entry name" value="PKS_AT"/>
    <property type="match status" value="1"/>
</dbReference>
<dbReference type="Gene3D" id="3.30.70.250">
    <property type="entry name" value="Malonyl-CoA ACP transacylase, ACP-binding"/>
    <property type="match status" value="1"/>
</dbReference>
<dbReference type="EMBL" id="CP020559">
    <property type="protein sequence ID" value="ARE86634.1"/>
    <property type="molecule type" value="Genomic_DNA"/>
</dbReference>
<dbReference type="SUPFAM" id="SSF55048">
    <property type="entry name" value="Probable ACP-binding domain of malonyl-CoA ACP transacylase"/>
    <property type="match status" value="1"/>
</dbReference>
<feature type="domain" description="Malonyl-CoA:ACP transacylase (MAT)" evidence="2">
    <location>
        <begin position="8"/>
        <end position="308"/>
    </location>
</feature>
<dbReference type="Proteomes" id="UP000177894">
    <property type="component" value="Chromosome"/>
</dbReference>
<dbReference type="InterPro" id="IPR016036">
    <property type="entry name" value="Malonyl_transacylase_ACP-bd"/>
</dbReference>
<dbReference type="PANTHER" id="PTHR45681">
    <property type="entry name" value="POLYKETIDE SYNTHASE 44-RELATED"/>
    <property type="match status" value="1"/>
</dbReference>
<reference evidence="3 5" key="1">
    <citation type="submission" date="2016-10" db="EMBL/GenBank/DDBJ databases">
        <title>Complete Genome Sequence of Acetogen Clostridium formicoaceticum ATCC 27076.</title>
        <authorList>
            <person name="Bao T."/>
            <person name="Cheng C."/>
            <person name="Zhao J."/>
            <person name="Yang S.-T."/>
            <person name="Wang J."/>
            <person name="Wang M."/>
        </authorList>
    </citation>
    <scope>NUCLEOTIDE SEQUENCE [LARGE SCALE GENOMIC DNA]</scope>
    <source>
        <strain evidence="3 5">ATCC 27076</strain>
    </source>
</reference>
<reference evidence="4 6" key="2">
    <citation type="submission" date="2017-03" db="EMBL/GenBank/DDBJ databases">
        <title>Complete sequence of Clostridium formicaceticum DSM 92.</title>
        <authorList>
            <person name="Poehlein A."/>
            <person name="Karl M."/>
            <person name="Bengelsdorf F.R."/>
            <person name="Duerre P."/>
            <person name="Daniel R."/>
        </authorList>
    </citation>
    <scope>NUCLEOTIDE SEQUENCE [LARGE SCALE GENOMIC DNA]</scope>
    <source>
        <strain evidence="4 6">DSM 92</strain>
    </source>
</reference>
<dbReference type="Gene3D" id="3.40.366.10">
    <property type="entry name" value="Malonyl-Coenzyme A Acyl Carrier Protein, domain 2"/>
    <property type="match status" value="1"/>
</dbReference>
<protein>
    <recommendedName>
        <fullName evidence="2">Malonyl-CoA:ACP transacylase (MAT) domain-containing protein</fullName>
    </recommendedName>
</protein>
<sequence length="327" mass="37093">MENTLVFMFSGQGSQYYQMGKALFVQHPVFQKWMLKLDKTMQEISGNSIIDQLYNEKNSVAEEFNDILYTYPATFMVEYALAQVMLESGIEPDYVLGTSMGEFASAAVAGVIEVEEIMELVIKQAQSIEYHCSQGGMLAIIHDYSLFQENSLIYNNSELASVNFDTHFVVSGRMDKLKMIEGFLKNSGIIYQMLSVSYGFHSSLIDPAASSYLSYLKNKFYQKPQIPLVSCANGTILTQLPNEYFWEIVRKPIKFPEAIRELEKEKGEKLIYLDLGPGGTLANFAKRNIDINSQSKPYTIMTPFGKDIKNFEVILKTVKNKAYNSKL</sequence>
<dbReference type="KEGG" id="cfm:BJL90_10270"/>
<name>A0AAC9RJB0_9CLOT</name>
<dbReference type="Proteomes" id="UP000192478">
    <property type="component" value="Chromosome"/>
</dbReference>
<dbReference type="GO" id="GO:0016740">
    <property type="term" value="F:transferase activity"/>
    <property type="evidence" value="ECO:0007669"/>
    <property type="project" value="UniProtKB-KW"/>
</dbReference>
<dbReference type="SUPFAM" id="SSF52151">
    <property type="entry name" value="FabD/lysophospholipase-like"/>
    <property type="match status" value="1"/>
</dbReference>
<evidence type="ECO:0000259" key="2">
    <source>
        <dbReference type="SMART" id="SM00827"/>
    </source>
</evidence>
<dbReference type="RefSeq" id="WP_070967459.1">
    <property type="nucleotide sequence ID" value="NZ_CP017603.1"/>
</dbReference>
<evidence type="ECO:0000313" key="6">
    <source>
        <dbReference type="Proteomes" id="UP000192478"/>
    </source>
</evidence>
<dbReference type="PANTHER" id="PTHR45681:SF6">
    <property type="entry name" value="POLYKETIDE SYNTHASE 37"/>
    <property type="match status" value="1"/>
</dbReference>
<evidence type="ECO:0000256" key="1">
    <source>
        <dbReference type="ARBA" id="ARBA00022679"/>
    </source>
</evidence>
<evidence type="ECO:0000313" key="4">
    <source>
        <dbReference type="EMBL" id="ARE86634.1"/>
    </source>
</evidence>
<accession>A0AAC9RJB0</accession>
<dbReference type="InterPro" id="IPR001227">
    <property type="entry name" value="Ac_transferase_dom_sf"/>
</dbReference>
<dbReference type="InterPro" id="IPR016035">
    <property type="entry name" value="Acyl_Trfase/lysoPLipase"/>
</dbReference>
<dbReference type="InterPro" id="IPR014043">
    <property type="entry name" value="Acyl_transferase_dom"/>
</dbReference>
<dbReference type="InterPro" id="IPR050444">
    <property type="entry name" value="Polyketide_Synthase"/>
</dbReference>
<dbReference type="Gene3D" id="3.30.70.3290">
    <property type="match status" value="1"/>
</dbReference>
<evidence type="ECO:0000313" key="3">
    <source>
        <dbReference type="EMBL" id="AOY76252.1"/>
    </source>
</evidence>
<keyword evidence="5" id="KW-1185">Reference proteome</keyword>
<dbReference type="AlphaFoldDB" id="A0AAC9RJB0"/>
<organism evidence="4 6">
    <name type="scientific">Clostridium formicaceticum</name>
    <dbReference type="NCBI Taxonomy" id="1497"/>
    <lineage>
        <taxon>Bacteria</taxon>
        <taxon>Bacillati</taxon>
        <taxon>Bacillota</taxon>
        <taxon>Clostridia</taxon>
        <taxon>Eubacteriales</taxon>
        <taxon>Clostridiaceae</taxon>
        <taxon>Clostridium</taxon>
    </lineage>
</organism>
<keyword evidence="1" id="KW-0808">Transferase</keyword>
<dbReference type="Pfam" id="PF00698">
    <property type="entry name" value="Acyl_transf_1"/>
    <property type="match status" value="1"/>
</dbReference>
<dbReference type="EMBL" id="CP017603">
    <property type="protein sequence ID" value="AOY76252.1"/>
    <property type="molecule type" value="Genomic_DNA"/>
</dbReference>